<comment type="subunit">
    <text evidence="11">Dimer of alpha and beta chains. A typical microtubule is a hollow water-filled tube with an outer diameter of 25 nm and an inner diameter of 15 nM. Alpha-beta heterodimers associate head-to-tail to form protofilaments running lengthwise along the microtubule wall with the beta-tubulin subunit facing the microtubule plus end conferring a structural polarity. Microtubules usually have 13 protofilaments but different protofilament numbers can be found in some organisms and specialized cells.</text>
</comment>
<evidence type="ECO:0000256" key="5">
    <source>
        <dbReference type="ARBA" id="ARBA00022701"/>
    </source>
</evidence>
<accession>A0A9L0JI61</accession>
<evidence type="ECO:0000256" key="2">
    <source>
        <dbReference type="ARBA" id="ARBA00004245"/>
    </source>
</evidence>
<dbReference type="Ensembl" id="ENSEAST00005054821.1">
    <property type="protein sequence ID" value="ENSEASP00005052033.1"/>
    <property type="gene ID" value="ENSEASG00005029815.1"/>
</dbReference>
<evidence type="ECO:0000256" key="4">
    <source>
        <dbReference type="ARBA" id="ARBA00022490"/>
    </source>
</evidence>
<keyword evidence="6 11" id="KW-0547">Nucleotide-binding</keyword>
<keyword evidence="16" id="KW-1185">Reference proteome</keyword>
<dbReference type="FunFam" id="3.30.1330.20:FF:000001">
    <property type="entry name" value="Tubulin alpha chain"/>
    <property type="match status" value="1"/>
</dbReference>
<comment type="function">
    <text evidence="11">Tubulin is the major constituent of microtubules, a cylinder consisting of laterally associated linear protofilaments composed of alpha- and beta-tubulin heterodimers. Microtubules grow by the addition of GTP-tubulin dimers to the microtubule end, where a stabilizing cap forms. Below the cap, tubulin dimers are in GDP-bound state, owing to GTPase activity of alpha-tubulin.</text>
</comment>
<dbReference type="CDD" id="cd02186">
    <property type="entry name" value="alpha_tubulin"/>
    <property type="match status" value="1"/>
</dbReference>
<evidence type="ECO:0000313" key="15">
    <source>
        <dbReference type="Ensembl" id="ENSEASP00005052033.1"/>
    </source>
</evidence>
<dbReference type="InterPro" id="IPR002452">
    <property type="entry name" value="Alpha_tubulin"/>
</dbReference>
<evidence type="ECO:0000259" key="13">
    <source>
        <dbReference type="SMART" id="SM00864"/>
    </source>
</evidence>
<dbReference type="GO" id="GO:0005881">
    <property type="term" value="C:cytoplasmic microtubule"/>
    <property type="evidence" value="ECO:0007669"/>
    <property type="project" value="Ensembl"/>
</dbReference>
<dbReference type="PRINTS" id="PR01162">
    <property type="entry name" value="ALPHATUBULIN"/>
</dbReference>
<evidence type="ECO:0000256" key="10">
    <source>
        <dbReference type="ARBA" id="ARBA00049117"/>
    </source>
</evidence>
<dbReference type="InterPro" id="IPR023123">
    <property type="entry name" value="Tubulin_C"/>
</dbReference>
<proteinExistence type="inferred from homology"/>
<dbReference type="InterPro" id="IPR003008">
    <property type="entry name" value="Tubulin_FtsZ_GTPase"/>
</dbReference>
<dbReference type="PROSITE" id="PS00227">
    <property type="entry name" value="TUBULIN"/>
    <property type="match status" value="1"/>
</dbReference>
<dbReference type="PRINTS" id="PR01161">
    <property type="entry name" value="TUBULIN"/>
</dbReference>
<dbReference type="GO" id="GO:0005525">
    <property type="term" value="F:GTP binding"/>
    <property type="evidence" value="ECO:0007669"/>
    <property type="project" value="UniProtKB-UniRule"/>
</dbReference>
<feature type="domain" description="Tubulin/FtsZ GTPase" evidence="13">
    <location>
        <begin position="49"/>
        <end position="293"/>
    </location>
</feature>
<keyword evidence="9" id="KW-0206">Cytoskeleton</keyword>
<dbReference type="InterPro" id="IPR017975">
    <property type="entry name" value="Tubulin_CS"/>
</dbReference>
<keyword evidence="5 11" id="KW-0493">Microtubule</keyword>
<feature type="domain" description="Tubulin/FtsZ 2-layer sandwich" evidence="14">
    <location>
        <begin position="295"/>
        <end position="440"/>
    </location>
</feature>
<dbReference type="FunFam" id="1.10.287.600:FF:000005">
    <property type="entry name" value="Tubulin alpha chain"/>
    <property type="match status" value="1"/>
</dbReference>
<dbReference type="GO" id="GO:0000226">
    <property type="term" value="P:microtubule cytoskeleton organization"/>
    <property type="evidence" value="ECO:0007669"/>
    <property type="project" value="Ensembl"/>
</dbReference>
<reference evidence="15" key="3">
    <citation type="submission" date="2025-09" db="UniProtKB">
        <authorList>
            <consortium name="Ensembl"/>
        </authorList>
    </citation>
    <scope>IDENTIFICATION</scope>
</reference>
<dbReference type="GO" id="GO:0071353">
    <property type="term" value="P:cellular response to interleukin-4"/>
    <property type="evidence" value="ECO:0007669"/>
    <property type="project" value="Ensembl"/>
</dbReference>
<evidence type="ECO:0000256" key="6">
    <source>
        <dbReference type="ARBA" id="ARBA00022741"/>
    </source>
</evidence>
<dbReference type="GO" id="GO:0003924">
    <property type="term" value="F:GTPase activity"/>
    <property type="evidence" value="ECO:0007669"/>
    <property type="project" value="Ensembl"/>
</dbReference>
<dbReference type="InterPro" id="IPR036525">
    <property type="entry name" value="Tubulin/FtsZ_GTPase_sf"/>
</dbReference>
<dbReference type="Pfam" id="PF03953">
    <property type="entry name" value="Tubulin_C"/>
    <property type="match status" value="1"/>
</dbReference>
<protein>
    <recommendedName>
        <fullName evidence="11">Tubulin alpha chain</fullName>
    </recommendedName>
</protein>
<comment type="similarity">
    <text evidence="3 11">Belongs to the tubulin family.</text>
</comment>
<dbReference type="SUPFAM" id="SSF55307">
    <property type="entry name" value="Tubulin C-terminal domain-like"/>
    <property type="match status" value="1"/>
</dbReference>
<dbReference type="GO" id="GO:0031625">
    <property type="term" value="F:ubiquitin protein ligase binding"/>
    <property type="evidence" value="ECO:0007669"/>
    <property type="project" value="Ensembl"/>
</dbReference>
<evidence type="ECO:0000256" key="11">
    <source>
        <dbReference type="RuleBase" id="RU000352"/>
    </source>
</evidence>
<dbReference type="FunFam" id="3.40.50.1440:FF:000069">
    <property type="entry name" value="Tubulin alpha chain"/>
    <property type="match status" value="1"/>
</dbReference>
<dbReference type="Gene3D" id="1.10.287.600">
    <property type="entry name" value="Helix hairpin bin"/>
    <property type="match status" value="1"/>
</dbReference>
<dbReference type="InterPro" id="IPR008280">
    <property type="entry name" value="Tub_FtsZ_C"/>
</dbReference>
<evidence type="ECO:0000259" key="14">
    <source>
        <dbReference type="SMART" id="SM00865"/>
    </source>
</evidence>
<comment type="subcellular location">
    <subcellularLocation>
        <location evidence="2">Cytoplasm</location>
        <location evidence="2">Cytoskeleton</location>
    </subcellularLocation>
</comment>
<keyword evidence="8 11" id="KW-0342">GTP-binding</keyword>
<evidence type="ECO:0000256" key="9">
    <source>
        <dbReference type="ARBA" id="ARBA00023212"/>
    </source>
</evidence>
<dbReference type="Gene3D" id="3.30.1330.20">
    <property type="entry name" value="Tubulin/FtsZ, C-terminal domain"/>
    <property type="match status" value="1"/>
</dbReference>
<dbReference type="InterPro" id="IPR018316">
    <property type="entry name" value="Tubulin/FtsZ_2-layer-sand-dom"/>
</dbReference>
<evidence type="ECO:0000313" key="16">
    <source>
        <dbReference type="Proteomes" id="UP000694387"/>
    </source>
</evidence>
<dbReference type="GeneTree" id="ENSGT00950000182825"/>
<dbReference type="SMART" id="SM00865">
    <property type="entry name" value="Tubulin_C"/>
    <property type="match status" value="1"/>
</dbReference>
<comment type="catalytic activity">
    <reaction evidence="10">
        <text>GTP + H2O = GDP + phosphate + H(+)</text>
        <dbReference type="Rhea" id="RHEA:19669"/>
        <dbReference type="ChEBI" id="CHEBI:15377"/>
        <dbReference type="ChEBI" id="CHEBI:15378"/>
        <dbReference type="ChEBI" id="CHEBI:37565"/>
        <dbReference type="ChEBI" id="CHEBI:43474"/>
        <dbReference type="ChEBI" id="CHEBI:58189"/>
    </reaction>
    <physiologicalReaction direction="left-to-right" evidence="10">
        <dbReference type="Rhea" id="RHEA:19670"/>
    </physiologicalReaction>
</comment>
<dbReference type="FunFam" id="3.40.50.1440:FF:000072">
    <property type="entry name" value="Tubulin, alpha 8-like 4"/>
    <property type="match status" value="1"/>
</dbReference>
<dbReference type="PANTHER" id="PTHR11588">
    <property type="entry name" value="TUBULIN"/>
    <property type="match status" value="1"/>
</dbReference>
<dbReference type="SUPFAM" id="SSF52490">
    <property type="entry name" value="Tubulin nucleotide-binding domain-like"/>
    <property type="match status" value="1"/>
</dbReference>
<dbReference type="InterPro" id="IPR037103">
    <property type="entry name" value="Tubulin/FtsZ-like_C"/>
</dbReference>
<evidence type="ECO:0000256" key="1">
    <source>
        <dbReference type="ARBA" id="ARBA00001946"/>
    </source>
</evidence>
<name>A0A9L0JI61_EQUAS</name>
<gene>
    <name evidence="15" type="primary">TUBA1B</name>
</gene>
<evidence type="ECO:0000256" key="7">
    <source>
        <dbReference type="ARBA" id="ARBA00022801"/>
    </source>
</evidence>
<dbReference type="GO" id="GO:0005200">
    <property type="term" value="F:structural constituent of cytoskeleton"/>
    <property type="evidence" value="ECO:0007669"/>
    <property type="project" value="Ensembl"/>
</dbReference>
<evidence type="ECO:0000256" key="8">
    <source>
        <dbReference type="ARBA" id="ARBA00023134"/>
    </source>
</evidence>
<feature type="region of interest" description="Disordered" evidence="12">
    <location>
        <begin position="479"/>
        <end position="498"/>
    </location>
</feature>
<keyword evidence="4" id="KW-0963">Cytoplasm</keyword>
<dbReference type="InterPro" id="IPR000217">
    <property type="entry name" value="Tubulin"/>
</dbReference>
<evidence type="ECO:0000256" key="3">
    <source>
        <dbReference type="ARBA" id="ARBA00009636"/>
    </source>
</evidence>
<dbReference type="GO" id="GO:0005929">
    <property type="term" value="C:cilium"/>
    <property type="evidence" value="ECO:0007669"/>
    <property type="project" value="Ensembl"/>
</dbReference>
<dbReference type="GO" id="GO:0003725">
    <property type="term" value="F:double-stranded RNA binding"/>
    <property type="evidence" value="ECO:0007669"/>
    <property type="project" value="Ensembl"/>
</dbReference>
<dbReference type="SMART" id="SM00864">
    <property type="entry name" value="Tubulin"/>
    <property type="match status" value="1"/>
</dbReference>
<dbReference type="AlphaFoldDB" id="A0A9L0JI61"/>
<dbReference type="Gene3D" id="3.40.50.1440">
    <property type="entry name" value="Tubulin/FtsZ, GTPase domain"/>
    <property type="match status" value="1"/>
</dbReference>
<dbReference type="Pfam" id="PF00091">
    <property type="entry name" value="Tubulin"/>
    <property type="match status" value="2"/>
</dbReference>
<reference evidence="15 16" key="1">
    <citation type="journal article" date="2020" name="Nat. Commun.">
        <title>Donkey genomes provide new insights into domestication and selection for coat color.</title>
        <authorList>
            <person name="Wang"/>
            <person name="C."/>
            <person name="Li"/>
            <person name="H."/>
            <person name="Guo"/>
            <person name="Y."/>
            <person name="Huang"/>
            <person name="J."/>
            <person name="Sun"/>
            <person name="Y."/>
            <person name="Min"/>
            <person name="J."/>
            <person name="Wang"/>
            <person name="J."/>
            <person name="Fang"/>
            <person name="X."/>
            <person name="Zhao"/>
            <person name="Z."/>
            <person name="Wang"/>
            <person name="S."/>
            <person name="Zhang"/>
            <person name="Y."/>
            <person name="Liu"/>
            <person name="Q."/>
            <person name="Jiang"/>
            <person name="Q."/>
            <person name="Wang"/>
            <person name="X."/>
            <person name="Guo"/>
            <person name="Y."/>
            <person name="Yang"/>
            <person name="C."/>
            <person name="Wang"/>
            <person name="Y."/>
            <person name="Tian"/>
            <person name="F."/>
            <person name="Zhuang"/>
            <person name="G."/>
            <person name="Fan"/>
            <person name="Y."/>
            <person name="Gao"/>
            <person name="Q."/>
            <person name="Li"/>
            <person name="Y."/>
            <person name="Ju"/>
            <person name="Z."/>
            <person name="Li"/>
            <person name="J."/>
            <person name="Li"/>
            <person name="R."/>
            <person name="Hou"/>
            <person name="M."/>
            <person name="Yang"/>
            <person name="G."/>
            <person name="Liu"/>
            <person name="G."/>
            <person name="Liu"/>
            <person name="W."/>
            <person name="Guo"/>
            <person name="J."/>
            <person name="Pan"/>
            <person name="S."/>
            <person name="Fan"/>
            <person name="G."/>
            <person name="Zhang"/>
            <person name="W."/>
            <person name="Zhang"/>
            <person name="R."/>
            <person name="Yu"/>
            <person name="J."/>
            <person name="Zhang"/>
            <person name="X."/>
            <person name="Yin"/>
            <person name="Q."/>
            <person name="Ji"/>
            <person name="C."/>
            <person name="Jin"/>
            <person name="Y."/>
            <person name="Yue"/>
            <person name="G."/>
            <person name="Liu"/>
            <person name="M."/>
            <person name="Xu"/>
            <person name="J."/>
            <person name="Liu"/>
            <person name="S."/>
            <person name="Jordana"/>
            <person name="J."/>
            <person name="Noce"/>
            <person name="A."/>
            <person name="Amills"/>
            <person name="M."/>
            <person name="Wu"/>
            <person name="D.D."/>
            <person name="Li"/>
            <person name="S."/>
            <person name="Zhou"/>
            <person name="X. and Zhong"/>
            <person name="J."/>
        </authorList>
    </citation>
    <scope>NUCLEOTIDE SEQUENCE [LARGE SCALE GENOMIC DNA]</scope>
</reference>
<dbReference type="Proteomes" id="UP000694387">
    <property type="component" value="Chromosome 22"/>
</dbReference>
<keyword evidence="7" id="KW-0378">Hydrolase</keyword>
<evidence type="ECO:0000256" key="12">
    <source>
        <dbReference type="SAM" id="MobiDB-lite"/>
    </source>
</evidence>
<comment type="cofactor">
    <cofactor evidence="1">
        <name>Mg(2+)</name>
        <dbReference type="ChEBI" id="CHEBI:18420"/>
    </cofactor>
</comment>
<organism evidence="15 16">
    <name type="scientific">Equus asinus</name>
    <name type="common">Donkey</name>
    <name type="synonym">Equus africanus asinus</name>
    <dbReference type="NCBI Taxonomy" id="9793"/>
    <lineage>
        <taxon>Eukaryota</taxon>
        <taxon>Metazoa</taxon>
        <taxon>Chordata</taxon>
        <taxon>Craniata</taxon>
        <taxon>Vertebrata</taxon>
        <taxon>Euteleostomi</taxon>
        <taxon>Mammalia</taxon>
        <taxon>Eutheria</taxon>
        <taxon>Laurasiatheria</taxon>
        <taxon>Perissodactyla</taxon>
        <taxon>Equidae</taxon>
        <taxon>Equus</taxon>
    </lineage>
</organism>
<reference evidence="15" key="2">
    <citation type="submission" date="2025-08" db="UniProtKB">
        <authorList>
            <consortium name="Ensembl"/>
        </authorList>
    </citation>
    <scope>IDENTIFICATION</scope>
</reference>
<sequence>MRECISIHVGQAGVQIGNACWELYCLEHGIQPDGQMPSDKTIGGGDDSFNTFFSETGAGKHVPRAVFVDLEPTVIGELTTLTRVRSQGSGTGGLPWGSLDALGLGRLVQVVSDGWLLCLPLPDEVRTGTYRQLFHPEQLITGKEDAANNYARGHYTIGKEIIDLVLDRIRKLADQCTGLQGFLVFHSFGGGTGSGFTSLLMERLSVDYGKKSKLEFSIYPAPQVSTAVVEPYNSILTTHTTLEHSDCAFMVDNEAIYDICRRNLDIERPTYTNLNRLISQIVSSITASLRFDGALNVDLTEFQTNLVPYPRIHFPLATYAPVISAEKAYHEQLSVAEITNACFEPANQMVKCDPRHGKYMACCLLYRGDVVPKDVNAAIATIKTKRSIQFVDWCPTGFKVGINYQPPTVVPGGDLAKVQRAVCMLSNTTAIAEAWARLDHKFDLMYAKRAFVHWYVGEGMEEGEFSEAREDMAALEKDYEEVGVDSVEGEGEEEGEEY</sequence>